<dbReference type="NCBIfam" id="TIGR00281">
    <property type="entry name" value="SMC-Scp complex subunit ScpB"/>
    <property type="match status" value="1"/>
</dbReference>
<dbReference type="InterPro" id="IPR005234">
    <property type="entry name" value="ScpB_csome_segregation"/>
</dbReference>
<dbReference type="PANTHER" id="PTHR34298">
    <property type="entry name" value="SEGREGATION AND CONDENSATION PROTEIN B"/>
    <property type="match status" value="1"/>
</dbReference>
<evidence type="ECO:0000313" key="5">
    <source>
        <dbReference type="EMBL" id="MPL60305.1"/>
    </source>
</evidence>
<dbReference type="AlphaFoldDB" id="A0A644T080"/>
<protein>
    <submittedName>
        <fullName evidence="5">Segregation and condensation protein B</fullName>
    </submittedName>
</protein>
<reference evidence="5" key="1">
    <citation type="submission" date="2019-08" db="EMBL/GenBank/DDBJ databases">
        <authorList>
            <person name="Kucharzyk K."/>
            <person name="Murdoch R.W."/>
            <person name="Higgins S."/>
            <person name="Loffler F."/>
        </authorList>
    </citation>
    <scope>NUCLEOTIDE SEQUENCE</scope>
</reference>
<evidence type="ECO:0000256" key="2">
    <source>
        <dbReference type="ARBA" id="ARBA00022618"/>
    </source>
</evidence>
<dbReference type="GO" id="GO:0051301">
    <property type="term" value="P:cell division"/>
    <property type="evidence" value="ECO:0007669"/>
    <property type="project" value="UniProtKB-KW"/>
</dbReference>
<dbReference type="SUPFAM" id="SSF46785">
    <property type="entry name" value="Winged helix' DNA-binding domain"/>
    <property type="match status" value="2"/>
</dbReference>
<name>A0A644T080_9ZZZZ</name>
<accession>A0A644T080</accession>
<dbReference type="HAMAP" id="MF_01804">
    <property type="entry name" value="ScpB"/>
    <property type="match status" value="1"/>
</dbReference>
<keyword evidence="2" id="KW-0132">Cell division</keyword>
<keyword evidence="3" id="KW-0159">Chromosome partition</keyword>
<proteinExistence type="inferred from homology"/>
<evidence type="ECO:0000256" key="1">
    <source>
        <dbReference type="ARBA" id="ARBA00022490"/>
    </source>
</evidence>
<evidence type="ECO:0000256" key="4">
    <source>
        <dbReference type="ARBA" id="ARBA00023306"/>
    </source>
</evidence>
<keyword evidence="4" id="KW-0131">Cell cycle</keyword>
<dbReference type="GO" id="GO:0051304">
    <property type="term" value="P:chromosome separation"/>
    <property type="evidence" value="ECO:0007669"/>
    <property type="project" value="InterPro"/>
</dbReference>
<dbReference type="InterPro" id="IPR036390">
    <property type="entry name" value="WH_DNA-bd_sf"/>
</dbReference>
<organism evidence="5">
    <name type="scientific">bioreactor metagenome</name>
    <dbReference type="NCBI Taxonomy" id="1076179"/>
    <lineage>
        <taxon>unclassified sequences</taxon>
        <taxon>metagenomes</taxon>
        <taxon>ecological metagenomes</taxon>
    </lineage>
</organism>
<keyword evidence="1" id="KW-0963">Cytoplasm</keyword>
<dbReference type="PANTHER" id="PTHR34298:SF2">
    <property type="entry name" value="SEGREGATION AND CONDENSATION PROTEIN B"/>
    <property type="match status" value="1"/>
</dbReference>
<dbReference type="Pfam" id="PF04079">
    <property type="entry name" value="SMC_ScpB"/>
    <property type="match status" value="1"/>
</dbReference>
<dbReference type="PIRSF" id="PIRSF019345">
    <property type="entry name" value="ScpB"/>
    <property type="match status" value="1"/>
</dbReference>
<gene>
    <name evidence="5" type="primary">scpB_1</name>
    <name evidence="5" type="ORF">SDC9_05863</name>
</gene>
<dbReference type="Gene3D" id="1.10.10.10">
    <property type="entry name" value="Winged helix-like DNA-binding domain superfamily/Winged helix DNA-binding domain"/>
    <property type="match status" value="2"/>
</dbReference>
<dbReference type="InterPro" id="IPR036388">
    <property type="entry name" value="WH-like_DNA-bd_sf"/>
</dbReference>
<evidence type="ECO:0000256" key="3">
    <source>
        <dbReference type="ARBA" id="ARBA00022829"/>
    </source>
</evidence>
<sequence>MFYSHLKGHVEALLFASGEPLPLPKIAQVLEIEVDNARLLLDQLNEDFSSENRGLTIVEVGGGYQLCTKPELATIVERLAHVREAKLSTAAMETIAVVAFKQPVTKQEIEIIRGVKVDKALTTLVERGLVKELGRKDTIGRPILYGTTETFLQCFGLRSLEELPQLNDMLTEQP</sequence>
<dbReference type="EMBL" id="VSSQ01000012">
    <property type="protein sequence ID" value="MPL60305.1"/>
    <property type="molecule type" value="Genomic_DNA"/>
</dbReference>
<comment type="caution">
    <text evidence="5">The sequence shown here is derived from an EMBL/GenBank/DDBJ whole genome shotgun (WGS) entry which is preliminary data.</text>
</comment>